<feature type="region of interest" description="Disordered" evidence="11">
    <location>
        <begin position="540"/>
        <end position="571"/>
    </location>
</feature>
<organism evidence="14 15">
    <name type="scientific">Clavelina lepadiformis</name>
    <name type="common">Light-bulb sea squirt</name>
    <name type="synonym">Ascidia lepadiformis</name>
    <dbReference type="NCBI Taxonomy" id="159417"/>
    <lineage>
        <taxon>Eukaryota</taxon>
        <taxon>Metazoa</taxon>
        <taxon>Chordata</taxon>
        <taxon>Tunicata</taxon>
        <taxon>Ascidiacea</taxon>
        <taxon>Aplousobranchia</taxon>
        <taxon>Clavelinidae</taxon>
        <taxon>Clavelina</taxon>
    </lineage>
</organism>
<dbReference type="Gene3D" id="1.10.150.20">
    <property type="entry name" value="5' to 3' exonuclease, C-terminal subdomain"/>
    <property type="match status" value="1"/>
</dbReference>
<accession>A0ABP0FZE8</accession>
<dbReference type="InterPro" id="IPR044752">
    <property type="entry name" value="PIN-like_EXO1"/>
</dbReference>
<dbReference type="PANTHER" id="PTHR11081">
    <property type="entry name" value="FLAP ENDONUCLEASE FAMILY MEMBER"/>
    <property type="match status" value="1"/>
</dbReference>
<comment type="cofactor">
    <cofactor evidence="10">
        <name>Mg(2+)</name>
        <dbReference type="ChEBI" id="CHEBI:18420"/>
    </cofactor>
    <text evidence="10">Binds 2 magnesium ions per subunit. They probably participate in the reaction catalyzed by the enzyme. May bind an additional third magnesium ion after substrate binding.</text>
</comment>
<dbReference type="SMART" id="SM00485">
    <property type="entry name" value="XPGN"/>
    <property type="match status" value="1"/>
</dbReference>
<proteinExistence type="inferred from homology"/>
<keyword evidence="10" id="KW-0228">DNA excision</keyword>
<dbReference type="InterPro" id="IPR006084">
    <property type="entry name" value="XPG/Rad2"/>
</dbReference>
<evidence type="ECO:0000313" key="14">
    <source>
        <dbReference type="EMBL" id="CAK8684673.1"/>
    </source>
</evidence>
<evidence type="ECO:0000256" key="10">
    <source>
        <dbReference type="RuleBase" id="RU910737"/>
    </source>
</evidence>
<keyword evidence="6 10" id="KW-0378">Hydrolase</keyword>
<evidence type="ECO:0000256" key="8">
    <source>
        <dbReference type="ARBA" id="ARBA00023204"/>
    </source>
</evidence>
<dbReference type="Pfam" id="PF00752">
    <property type="entry name" value="XPG_N"/>
    <property type="match status" value="1"/>
</dbReference>
<reference evidence="14 15" key="1">
    <citation type="submission" date="2024-02" db="EMBL/GenBank/DDBJ databases">
        <authorList>
            <person name="Daric V."/>
            <person name="Darras S."/>
        </authorList>
    </citation>
    <scope>NUCLEOTIDE SEQUENCE [LARGE SCALE GENOMIC DNA]</scope>
</reference>
<evidence type="ECO:0000259" key="12">
    <source>
        <dbReference type="SMART" id="SM00484"/>
    </source>
</evidence>
<evidence type="ECO:0000256" key="11">
    <source>
        <dbReference type="SAM" id="MobiDB-lite"/>
    </source>
</evidence>
<keyword evidence="4" id="KW-0255">Endonuclease</keyword>
<feature type="domain" description="XPG N-terminal" evidence="13">
    <location>
        <begin position="1"/>
        <end position="99"/>
    </location>
</feature>
<evidence type="ECO:0000313" key="15">
    <source>
        <dbReference type="Proteomes" id="UP001642483"/>
    </source>
</evidence>
<dbReference type="Gene3D" id="3.40.50.1010">
    <property type="entry name" value="5'-nuclease"/>
    <property type="match status" value="1"/>
</dbReference>
<feature type="compositionally biased region" description="Low complexity" evidence="11">
    <location>
        <begin position="628"/>
        <end position="639"/>
    </location>
</feature>
<keyword evidence="10" id="KW-0238">DNA-binding</keyword>
<dbReference type="Pfam" id="PF00867">
    <property type="entry name" value="XPG_I"/>
    <property type="match status" value="1"/>
</dbReference>
<dbReference type="SUPFAM" id="SSF88723">
    <property type="entry name" value="PIN domain-like"/>
    <property type="match status" value="1"/>
</dbReference>
<protein>
    <recommendedName>
        <fullName evidence="10">Exonuclease 1</fullName>
        <ecNumber evidence="10">3.1.-.-</ecNumber>
    </recommendedName>
</protein>
<comment type="caution">
    <text evidence="14">The sequence shown here is derived from an EMBL/GenBank/DDBJ whole genome shotgun (WGS) entry which is preliminary data.</text>
</comment>
<dbReference type="CDD" id="cd09857">
    <property type="entry name" value="PIN_EXO1"/>
    <property type="match status" value="1"/>
</dbReference>
<dbReference type="SMART" id="SM00279">
    <property type="entry name" value="HhH2"/>
    <property type="match status" value="1"/>
</dbReference>
<keyword evidence="9 10" id="KW-0539">Nucleus</keyword>
<feature type="compositionally biased region" description="Basic and acidic residues" evidence="11">
    <location>
        <begin position="609"/>
        <end position="623"/>
    </location>
</feature>
<evidence type="ECO:0000256" key="6">
    <source>
        <dbReference type="ARBA" id="ARBA00022801"/>
    </source>
</evidence>
<dbReference type="InterPro" id="IPR006086">
    <property type="entry name" value="XPG-I_dom"/>
</dbReference>
<evidence type="ECO:0000259" key="13">
    <source>
        <dbReference type="SMART" id="SM00485"/>
    </source>
</evidence>
<feature type="domain" description="XPG-I" evidence="12">
    <location>
        <begin position="138"/>
        <end position="209"/>
    </location>
</feature>
<dbReference type="InterPro" id="IPR006085">
    <property type="entry name" value="XPG_DNA_repair_N"/>
</dbReference>
<feature type="region of interest" description="Disordered" evidence="11">
    <location>
        <begin position="605"/>
        <end position="639"/>
    </location>
</feature>
<evidence type="ECO:0000256" key="7">
    <source>
        <dbReference type="ARBA" id="ARBA00022842"/>
    </source>
</evidence>
<name>A0ABP0FZE8_CLALP</name>
<dbReference type="PROSITE" id="PS00841">
    <property type="entry name" value="XPG_1"/>
    <property type="match status" value="1"/>
</dbReference>
<keyword evidence="3 10" id="KW-0479">Metal-binding</keyword>
<keyword evidence="2 10" id="KW-0540">Nuclease</keyword>
<dbReference type="EC" id="3.1.-.-" evidence="10"/>
<sequence>MGITGLLPFVKDATDVIHIKNYAGQVVAVDTYCWLHRGSFACAEKLAKKERTDQYVRYCLKYIDLLEKFHVKPVLVFDGCRLPSKELVERQRHERRKENLDKGKQFLREGKLGAARDCFTKCISVTPAMALEVMEAARARGVDCIVAPYEADAQLAFLSKSGMARAIITEDSDLLCFGCKTVIFKLDLTGRAQEISLSNLGRVKNLVGFTPDLFRQMCILSGCDYLPSVKGVGLVKACKALKLSKSKDSYQVARKLHQYIKGLPPVDASYGPEFERADKTFLYQLIFDPSDREIKPLNKYPPGRDAQDFPFAGAELSNEQAFQIALGNVDVNTKLTIAYFDVDTWVKTRKPADHHKSIWSTKQRKNKNEAAFFDNSAFIEQPRRGDHPKAAKVNLKSASNSNQQENKALTAEDVLDAVMNGSADMQDTESSTKSSKVDHVTVTSHTISDIVQSYAPANVKWKTEKMTQIVKSRYFAAADANLDKESSFFTESSPTVASSSFHKTKDGILDDILNELEDAVVKPQEEYLSPSLKRKNVFAKESNSATKRKNLANHSAEGLQRLKRRKKKGKTLNKHFADVPTALEINESHQSKLLFEKDFLNENIPSLDEDTRNDEIEDKRNEDASGCNSSLELENNDSSVQEEHIKAFDPCCDERIPILDEENELFSQARKPLSIVEDSNRCRVSENLVEHKILGKKRQIETPEKENRVVLTISDNEENESEYITLPQKSSTGVNMKAKFHKPDKLNFSKYFGGAKASGLRKPKKSLKSVKNQPSIASFFTKPKIF</sequence>
<keyword evidence="10" id="KW-0269">Exonuclease</keyword>
<evidence type="ECO:0000256" key="9">
    <source>
        <dbReference type="ARBA" id="ARBA00023242"/>
    </source>
</evidence>
<dbReference type="PANTHER" id="PTHR11081:SF8">
    <property type="entry name" value="EXONUCLEASE 1"/>
    <property type="match status" value="1"/>
</dbReference>
<evidence type="ECO:0000256" key="4">
    <source>
        <dbReference type="ARBA" id="ARBA00022759"/>
    </source>
</evidence>
<evidence type="ECO:0000256" key="5">
    <source>
        <dbReference type="ARBA" id="ARBA00022763"/>
    </source>
</evidence>
<keyword evidence="15" id="KW-1185">Reference proteome</keyword>
<gene>
    <name evidence="14" type="ORF">CVLEPA_LOCUS15652</name>
</gene>
<dbReference type="PRINTS" id="PR00853">
    <property type="entry name" value="XPGRADSUPER"/>
</dbReference>
<evidence type="ECO:0000256" key="2">
    <source>
        <dbReference type="ARBA" id="ARBA00022722"/>
    </source>
</evidence>
<dbReference type="SUPFAM" id="SSF47807">
    <property type="entry name" value="5' to 3' exonuclease, C-terminal subdomain"/>
    <property type="match status" value="1"/>
</dbReference>
<evidence type="ECO:0000256" key="1">
    <source>
        <dbReference type="ARBA" id="ARBA00004123"/>
    </source>
</evidence>
<comment type="subcellular location">
    <subcellularLocation>
        <location evidence="1 10">Nucleus</location>
    </subcellularLocation>
</comment>
<evidence type="ECO:0000256" key="3">
    <source>
        <dbReference type="ARBA" id="ARBA00022723"/>
    </source>
</evidence>
<dbReference type="InterPro" id="IPR008918">
    <property type="entry name" value="HhH2"/>
</dbReference>
<keyword evidence="7 10" id="KW-0460">Magnesium</keyword>
<comment type="function">
    <text evidence="10">5'-&gt;3' double-stranded DNA exonuclease which may also possess a cryptic 3'-&gt;5' double-stranded DNA exonuclease activity. Functions in DNA mismatch repair.</text>
</comment>
<dbReference type="EMBL" id="CAWYQH010000098">
    <property type="protein sequence ID" value="CAK8684673.1"/>
    <property type="molecule type" value="Genomic_DNA"/>
</dbReference>
<feature type="compositionally biased region" description="Basic residues" evidence="11">
    <location>
        <begin position="561"/>
        <end position="571"/>
    </location>
</feature>
<dbReference type="InterPro" id="IPR036279">
    <property type="entry name" value="5-3_exonuclease_C_sf"/>
</dbReference>
<dbReference type="PROSITE" id="PS00842">
    <property type="entry name" value="XPG_2"/>
    <property type="match status" value="1"/>
</dbReference>
<dbReference type="InterPro" id="IPR029060">
    <property type="entry name" value="PIN-like_dom_sf"/>
</dbReference>
<keyword evidence="5 10" id="KW-0227">DNA damage</keyword>
<keyword evidence="8 10" id="KW-0234">DNA repair</keyword>
<dbReference type="Proteomes" id="UP001642483">
    <property type="component" value="Unassembled WGS sequence"/>
</dbReference>
<keyword evidence="10" id="KW-0267">Excision nuclease</keyword>
<dbReference type="SMART" id="SM00484">
    <property type="entry name" value="XPGI"/>
    <property type="match status" value="1"/>
</dbReference>
<comment type="similarity">
    <text evidence="10">Belongs to the XPG/RAD2 endonuclease family. EXO1 subfamily.</text>
</comment>
<dbReference type="InterPro" id="IPR019974">
    <property type="entry name" value="XPG_CS"/>
</dbReference>